<evidence type="ECO:0000313" key="1">
    <source>
        <dbReference type="EMBL" id="MFE3871740.1"/>
    </source>
</evidence>
<comment type="caution">
    <text evidence="1">The sequence shown here is derived from an EMBL/GenBank/DDBJ whole genome shotgun (WGS) entry which is preliminary data.</text>
</comment>
<protein>
    <submittedName>
        <fullName evidence="1">Uncharacterized protein</fullName>
    </submittedName>
</protein>
<accession>A0ABW6I7I5</accession>
<keyword evidence="2" id="KW-1185">Reference proteome</keyword>
<name>A0ABW6I7I5_9FLAO</name>
<evidence type="ECO:0000313" key="2">
    <source>
        <dbReference type="Proteomes" id="UP001600107"/>
    </source>
</evidence>
<gene>
    <name evidence="1" type="ORF">ACFX5F_10965</name>
</gene>
<dbReference type="EMBL" id="JBHZPY010000009">
    <property type="protein sequence ID" value="MFE3871740.1"/>
    <property type="molecule type" value="Genomic_DNA"/>
</dbReference>
<reference evidence="1 2" key="1">
    <citation type="submission" date="2024-06" db="EMBL/GenBank/DDBJ databases">
        <title>Flavobacterium spp. isolated from glacier.</title>
        <authorList>
            <person name="Han D."/>
        </authorList>
    </citation>
    <scope>NUCLEOTIDE SEQUENCE [LARGE SCALE GENOMIC DNA]</scope>
    <source>
        <strain evidence="1 2">ZS1P70</strain>
    </source>
</reference>
<organism evidence="1 2">
    <name type="scientific">Flavobacterium zhoui</name>
    <dbReference type="NCBI Taxonomy" id="3230414"/>
    <lineage>
        <taxon>Bacteria</taxon>
        <taxon>Pseudomonadati</taxon>
        <taxon>Bacteroidota</taxon>
        <taxon>Flavobacteriia</taxon>
        <taxon>Flavobacteriales</taxon>
        <taxon>Flavobacteriaceae</taxon>
        <taxon>Flavobacterium</taxon>
    </lineage>
</organism>
<dbReference type="Proteomes" id="UP001600107">
    <property type="component" value="Unassembled WGS sequence"/>
</dbReference>
<dbReference type="RefSeq" id="WP_379852077.1">
    <property type="nucleotide sequence ID" value="NZ_JBHZPY010000009.1"/>
</dbReference>
<proteinExistence type="predicted"/>
<sequence>MPTAIPVLPVVASPYPATDLVIITIKTAVLKNMTLKLYDVFGMFVGSPIEILGT</sequence>